<evidence type="ECO:0000313" key="17">
    <source>
        <dbReference type="Proteomes" id="UP000504634"/>
    </source>
</evidence>
<keyword evidence="17" id="KW-1185">Reference proteome</keyword>
<reference evidence="18" key="1">
    <citation type="submission" date="2025-08" db="UniProtKB">
        <authorList>
            <consortium name="RefSeq"/>
        </authorList>
    </citation>
    <scope>IDENTIFICATION</scope>
    <source>
        <strain evidence="18">11010-0011.00</strain>
        <tissue evidence="18">Whole body</tissue>
    </source>
</reference>
<sequence>MNKIRSLCGLGHPLYIRQVLRMGGVGSVRFSCADQVGRFKGLVIGIYQKEGDKGPRLTPTGERFNDRTTGKLAELICECQVSGNLGRGMVFNNIDPSYKSVAVVGLGLEGIGFDELEMRDNGMENVRIAAGVGARSLQHMGCLDINVDSMDYAEQAAEGATLAVWRFTDMLTGKNRVSIPTLELFDSPDADGWMRGIFKADSQNLARRLSDAAANCMTPTLFAQATVDALCPCGITVEVRTMDWIEVQRMHSFLMIAKGSCEPPVFMEISYCGTAPEDKPVLVLAKGITFNSGGINLRECEDMDEYRASMSGAAAAVAMMRGVAALSLPINVTVLIPLCENMPSGMSCKPGDVVTLINSKSMAIRDLDKAGVVVMADPLLYGQQVYKPRLVVDVASLARGTQRAFGGGASAVFSNSHYIWKQLQQAGSLTGDRVWRMPLWQYYKKQVTDELAYDLSNNGRGLASSCLAAAILHELVPCVDWAHIDTRGTGMMTTFGIVPYLTKGFMTGRPTRTLIQFLYQLACPIDKSNPDVYTRA</sequence>
<dbReference type="Gene3D" id="3.40.630.10">
    <property type="entry name" value="Zn peptidases"/>
    <property type="match status" value="1"/>
</dbReference>
<keyword evidence="4" id="KW-0645">Protease</keyword>
<dbReference type="AlphaFoldDB" id="A0A6J2TUF8"/>
<keyword evidence="3 18" id="KW-0031">Aminopeptidase</keyword>
<dbReference type="PANTHER" id="PTHR11963">
    <property type="entry name" value="LEUCINE AMINOPEPTIDASE-RELATED"/>
    <property type="match status" value="1"/>
</dbReference>
<organism evidence="17 18">
    <name type="scientific">Drosophila lebanonensis</name>
    <name type="common">Fruit fly</name>
    <name type="synonym">Scaptodrosophila lebanonensis</name>
    <dbReference type="NCBI Taxonomy" id="7225"/>
    <lineage>
        <taxon>Eukaryota</taxon>
        <taxon>Metazoa</taxon>
        <taxon>Ecdysozoa</taxon>
        <taxon>Arthropoda</taxon>
        <taxon>Hexapoda</taxon>
        <taxon>Insecta</taxon>
        <taxon>Pterygota</taxon>
        <taxon>Neoptera</taxon>
        <taxon>Endopterygota</taxon>
        <taxon>Diptera</taxon>
        <taxon>Brachycera</taxon>
        <taxon>Muscomorpha</taxon>
        <taxon>Ephydroidea</taxon>
        <taxon>Drosophilidae</taxon>
        <taxon>Scaptodrosophila</taxon>
    </lineage>
</organism>
<comment type="catalytic activity">
    <reaction evidence="6">
        <text>an S-substituted L-cysteinylglycine + H2O = an S-substituted L-cysteine + glycine</text>
        <dbReference type="Rhea" id="RHEA:60444"/>
        <dbReference type="ChEBI" id="CHEBI:15377"/>
        <dbReference type="ChEBI" id="CHEBI:57305"/>
        <dbReference type="ChEBI" id="CHEBI:58717"/>
        <dbReference type="ChEBI" id="CHEBI:143103"/>
        <dbReference type="EC" id="3.4.13.23"/>
    </reaction>
    <physiologicalReaction direction="left-to-right" evidence="6">
        <dbReference type="Rhea" id="RHEA:60445"/>
    </physiologicalReaction>
</comment>
<name>A0A6J2TUF8_DROLE</name>
<evidence type="ECO:0000313" key="18">
    <source>
        <dbReference type="RefSeq" id="XP_030378542.1"/>
    </source>
</evidence>
<comment type="catalytic activity">
    <reaction evidence="13">
        <text>S-benzyl-L-cysteinylglycine + H2O = S-benzyl-L-cysteine + glycine</text>
        <dbReference type="Rhea" id="RHEA:62568"/>
        <dbReference type="ChEBI" id="CHEBI:15377"/>
        <dbReference type="ChEBI" id="CHEBI:57305"/>
        <dbReference type="ChEBI" id="CHEBI:145802"/>
        <dbReference type="ChEBI" id="CHEBI:145803"/>
    </reaction>
    <physiologicalReaction direction="left-to-right" evidence="13">
        <dbReference type="Rhea" id="RHEA:62569"/>
    </physiologicalReaction>
</comment>
<comment type="catalytic activity">
    <reaction evidence="14">
        <text>L-cysteinylglycine + H2O = L-cysteine + glycine</text>
        <dbReference type="Rhea" id="RHEA:28783"/>
        <dbReference type="ChEBI" id="CHEBI:15377"/>
        <dbReference type="ChEBI" id="CHEBI:35235"/>
        <dbReference type="ChEBI" id="CHEBI:57305"/>
        <dbReference type="ChEBI" id="CHEBI:61694"/>
    </reaction>
    <physiologicalReaction direction="left-to-right" evidence="14">
        <dbReference type="Rhea" id="RHEA:28784"/>
    </physiologicalReaction>
</comment>
<evidence type="ECO:0000259" key="16">
    <source>
        <dbReference type="Pfam" id="PF02789"/>
    </source>
</evidence>
<keyword evidence="5" id="KW-0378">Hydrolase</keyword>
<proteinExistence type="inferred from homology"/>
<evidence type="ECO:0000256" key="13">
    <source>
        <dbReference type="ARBA" id="ARBA00047881"/>
    </source>
</evidence>
<dbReference type="PRINTS" id="PR00481">
    <property type="entry name" value="LAMNOPPTDASE"/>
</dbReference>
<evidence type="ECO:0000256" key="2">
    <source>
        <dbReference type="ARBA" id="ARBA00014190"/>
    </source>
</evidence>
<evidence type="ECO:0000256" key="8">
    <source>
        <dbReference type="ARBA" id="ARBA00029605"/>
    </source>
</evidence>
<dbReference type="GO" id="GO:0030145">
    <property type="term" value="F:manganese ion binding"/>
    <property type="evidence" value="ECO:0007669"/>
    <property type="project" value="InterPro"/>
</dbReference>
<dbReference type="InterPro" id="IPR043472">
    <property type="entry name" value="Macro_dom-like"/>
</dbReference>
<evidence type="ECO:0000256" key="5">
    <source>
        <dbReference type="ARBA" id="ARBA00022801"/>
    </source>
</evidence>
<dbReference type="InterPro" id="IPR008283">
    <property type="entry name" value="Peptidase_M17_N"/>
</dbReference>
<evidence type="ECO:0000256" key="10">
    <source>
        <dbReference type="ARBA" id="ARBA00030997"/>
    </source>
</evidence>
<dbReference type="OrthoDB" id="412814at2759"/>
<evidence type="ECO:0000256" key="6">
    <source>
        <dbReference type="ARBA" id="ARBA00023511"/>
    </source>
</evidence>
<feature type="domain" description="Cytosol aminopeptidase" evidence="15">
    <location>
        <begin position="204"/>
        <end position="515"/>
    </location>
</feature>
<protein>
    <recommendedName>
        <fullName evidence="2">Cytosol aminopeptidase</fullName>
        <ecNumber evidence="7">3.4.13.23</ecNumber>
    </recommendedName>
    <alternativeName>
        <fullName evidence="10">Cysteinylglycine-S-conjugate dipeptidase</fullName>
    </alternativeName>
    <alternativeName>
        <fullName evidence="11">Leucine aminopeptidase 3</fullName>
    </alternativeName>
    <alternativeName>
        <fullName evidence="9">Proline aminopeptidase</fullName>
    </alternativeName>
    <alternativeName>
        <fullName evidence="8">Prolyl aminopeptidase</fullName>
    </alternativeName>
</protein>
<gene>
    <name evidence="18" type="primary">LOC115627115</name>
</gene>
<dbReference type="GO" id="GO:0070006">
    <property type="term" value="F:metalloaminopeptidase activity"/>
    <property type="evidence" value="ECO:0007669"/>
    <property type="project" value="InterPro"/>
</dbReference>
<dbReference type="Pfam" id="PF00883">
    <property type="entry name" value="Peptidase_M17"/>
    <property type="match status" value="1"/>
</dbReference>
<evidence type="ECO:0000256" key="11">
    <source>
        <dbReference type="ARBA" id="ARBA00031564"/>
    </source>
</evidence>
<dbReference type="GO" id="GO:0005737">
    <property type="term" value="C:cytoplasm"/>
    <property type="evidence" value="ECO:0007669"/>
    <property type="project" value="InterPro"/>
</dbReference>
<dbReference type="SUPFAM" id="SSF53187">
    <property type="entry name" value="Zn-dependent exopeptidases"/>
    <property type="match status" value="1"/>
</dbReference>
<dbReference type="InterPro" id="IPR011356">
    <property type="entry name" value="Leucine_aapep/pepB"/>
</dbReference>
<dbReference type="PANTHER" id="PTHR11963:SF16">
    <property type="entry name" value="CYTOSOL AMINOPEPTIDASE"/>
    <property type="match status" value="1"/>
</dbReference>
<dbReference type="GeneID" id="115627115"/>
<dbReference type="RefSeq" id="XP_030378542.1">
    <property type="nucleotide sequence ID" value="XM_030522682.1"/>
</dbReference>
<dbReference type="Gene3D" id="3.40.220.10">
    <property type="entry name" value="Leucine Aminopeptidase, subunit E, domain 1"/>
    <property type="match status" value="1"/>
</dbReference>
<comment type="similarity">
    <text evidence="1">Belongs to the peptidase M17 family.</text>
</comment>
<evidence type="ECO:0000256" key="9">
    <source>
        <dbReference type="ARBA" id="ARBA00030930"/>
    </source>
</evidence>
<accession>A0A6J2TUF8</accession>
<dbReference type="Pfam" id="PF02789">
    <property type="entry name" value="Peptidase_M17_N"/>
    <property type="match status" value="1"/>
</dbReference>
<evidence type="ECO:0000256" key="12">
    <source>
        <dbReference type="ARBA" id="ARBA00045966"/>
    </source>
</evidence>
<evidence type="ECO:0000256" key="4">
    <source>
        <dbReference type="ARBA" id="ARBA00022670"/>
    </source>
</evidence>
<evidence type="ECO:0000256" key="7">
    <source>
        <dbReference type="ARBA" id="ARBA00023625"/>
    </source>
</evidence>
<dbReference type="Proteomes" id="UP000504634">
    <property type="component" value="Unplaced"/>
</dbReference>
<comment type="function">
    <text evidence="12">Cytosolic metallopeptidase that catalyzes the removal of unsubstituted N-terminal hydrophobic amino acids from various peptides. The presence of Zn(2+) ions is essential for the peptidase activity, and the association with other cofactors can modulate the substrate spectificity of the enzyme. For instance, in the presence of Mn(2+), it displays a specific Cys-Gly hydrolyzing activity of Cys-Gly-S-conjugates. Involved in the metabolism of glutathione and in the degradation of glutathione S-conjugates, which may play a role in the control of the cell redox status.</text>
</comment>
<evidence type="ECO:0000256" key="14">
    <source>
        <dbReference type="ARBA" id="ARBA00049107"/>
    </source>
</evidence>
<dbReference type="InterPro" id="IPR000819">
    <property type="entry name" value="Peptidase_M17_C"/>
</dbReference>
<dbReference type="GO" id="GO:0006508">
    <property type="term" value="P:proteolysis"/>
    <property type="evidence" value="ECO:0007669"/>
    <property type="project" value="UniProtKB-KW"/>
</dbReference>
<evidence type="ECO:0000256" key="1">
    <source>
        <dbReference type="ARBA" id="ARBA00009528"/>
    </source>
</evidence>
<feature type="domain" description="Peptidase M17 leucyl aminopeptidase N-terminal" evidence="16">
    <location>
        <begin position="43"/>
        <end position="172"/>
    </location>
</feature>
<evidence type="ECO:0000259" key="15">
    <source>
        <dbReference type="Pfam" id="PF00883"/>
    </source>
</evidence>
<dbReference type="SUPFAM" id="SSF52949">
    <property type="entry name" value="Macro domain-like"/>
    <property type="match status" value="1"/>
</dbReference>
<dbReference type="EC" id="3.4.13.23" evidence="7"/>
<evidence type="ECO:0000256" key="3">
    <source>
        <dbReference type="ARBA" id="ARBA00022438"/>
    </source>
</evidence>